<keyword evidence="3 4" id="KW-0687">Ribonucleoprotein</keyword>
<evidence type="ECO:0000256" key="5">
    <source>
        <dbReference type="RuleBase" id="RU003910"/>
    </source>
</evidence>
<comment type="caution">
    <text evidence="6">The sequence shown here is derived from an EMBL/GenBank/DDBJ whole genome shotgun (WGS) entry which is preliminary data.</text>
</comment>
<dbReference type="AlphaFoldDB" id="A0A0G0B835"/>
<proteinExistence type="inferred from homology"/>
<organism evidence="6 7">
    <name type="scientific">candidate division WS6 bacterium GW2011_GWE1_34_7</name>
    <dbReference type="NCBI Taxonomy" id="1619093"/>
    <lineage>
        <taxon>Bacteria</taxon>
        <taxon>Candidatus Dojkabacteria</taxon>
    </lineage>
</organism>
<dbReference type="GO" id="GO:0006412">
    <property type="term" value="P:translation"/>
    <property type="evidence" value="ECO:0007669"/>
    <property type="project" value="UniProtKB-UniRule"/>
</dbReference>
<gene>
    <name evidence="4" type="primary">rpsR</name>
    <name evidence="6" type="ORF">UR61_C0019G0007</name>
</gene>
<sequence length="118" mass="13460">MDEGKTKEKEPIVVTPSLDDVFDEKVIVEEEVDDTYGGKKKQRRRRKIVQNLSCPLCDSGVKSVSYKDVYQLKKFTSVRGKIISVEKSGACHKHQKQLTNAIKRARYMALLPYVAKDV</sequence>
<keyword evidence="4" id="KW-0694">RNA-binding</keyword>
<dbReference type="PANTHER" id="PTHR13479:SF40">
    <property type="entry name" value="SMALL RIBOSOMAL SUBUNIT PROTEIN BS18M"/>
    <property type="match status" value="1"/>
</dbReference>
<dbReference type="NCBIfam" id="TIGR00165">
    <property type="entry name" value="S18"/>
    <property type="match status" value="1"/>
</dbReference>
<dbReference type="GO" id="GO:0003735">
    <property type="term" value="F:structural constituent of ribosome"/>
    <property type="evidence" value="ECO:0007669"/>
    <property type="project" value="InterPro"/>
</dbReference>
<evidence type="ECO:0000313" key="7">
    <source>
        <dbReference type="Proteomes" id="UP000033866"/>
    </source>
</evidence>
<reference evidence="6 7" key="1">
    <citation type="journal article" date="2015" name="Nature">
        <title>rRNA introns, odd ribosomes, and small enigmatic genomes across a large radiation of phyla.</title>
        <authorList>
            <person name="Brown C.T."/>
            <person name="Hug L.A."/>
            <person name="Thomas B.C."/>
            <person name="Sharon I."/>
            <person name="Castelle C.J."/>
            <person name="Singh A."/>
            <person name="Wilkins M.J."/>
            <person name="Williams K.H."/>
            <person name="Banfield J.F."/>
        </authorList>
    </citation>
    <scope>NUCLEOTIDE SEQUENCE [LARGE SCALE GENOMIC DNA]</scope>
</reference>
<comment type="function">
    <text evidence="4">Binds as a heterodimer with protein bS6 to the central domain of the 16S rRNA, where it helps stabilize the platform of the 30S subunit.</text>
</comment>
<dbReference type="InterPro" id="IPR001648">
    <property type="entry name" value="Ribosomal_bS18"/>
</dbReference>
<dbReference type="EMBL" id="LBPV01000019">
    <property type="protein sequence ID" value="KKP65514.1"/>
    <property type="molecule type" value="Genomic_DNA"/>
</dbReference>
<protein>
    <recommendedName>
        <fullName evidence="4">Small ribosomal subunit protein bS18</fullName>
    </recommendedName>
</protein>
<comment type="similarity">
    <text evidence="1 4 5">Belongs to the bacterial ribosomal protein bS18 family.</text>
</comment>
<dbReference type="SUPFAM" id="SSF46911">
    <property type="entry name" value="Ribosomal protein S18"/>
    <property type="match status" value="1"/>
</dbReference>
<dbReference type="InterPro" id="IPR036870">
    <property type="entry name" value="Ribosomal_bS18_sf"/>
</dbReference>
<keyword evidence="2 4" id="KW-0689">Ribosomal protein</keyword>
<accession>A0A0G0B835</accession>
<dbReference type="Proteomes" id="UP000033866">
    <property type="component" value="Unassembled WGS sequence"/>
</dbReference>
<dbReference type="PRINTS" id="PR00974">
    <property type="entry name" value="RIBOSOMALS18"/>
</dbReference>
<dbReference type="Gene3D" id="4.10.640.10">
    <property type="entry name" value="Ribosomal protein S18"/>
    <property type="match status" value="1"/>
</dbReference>
<evidence type="ECO:0000256" key="4">
    <source>
        <dbReference type="HAMAP-Rule" id="MF_00270"/>
    </source>
</evidence>
<comment type="subunit">
    <text evidence="4">Part of the 30S ribosomal subunit. Forms a tight heterodimer with protein bS6.</text>
</comment>
<dbReference type="GO" id="GO:0022627">
    <property type="term" value="C:cytosolic small ribosomal subunit"/>
    <property type="evidence" value="ECO:0007669"/>
    <property type="project" value="TreeGrafter"/>
</dbReference>
<evidence type="ECO:0000256" key="2">
    <source>
        <dbReference type="ARBA" id="ARBA00022980"/>
    </source>
</evidence>
<evidence type="ECO:0000313" key="6">
    <source>
        <dbReference type="EMBL" id="KKP65514.1"/>
    </source>
</evidence>
<dbReference type="HAMAP" id="MF_00270">
    <property type="entry name" value="Ribosomal_bS18"/>
    <property type="match status" value="1"/>
</dbReference>
<dbReference type="PANTHER" id="PTHR13479">
    <property type="entry name" value="30S RIBOSOMAL PROTEIN S18"/>
    <property type="match status" value="1"/>
</dbReference>
<name>A0A0G0B835_9BACT</name>
<evidence type="ECO:0000256" key="3">
    <source>
        <dbReference type="ARBA" id="ARBA00023274"/>
    </source>
</evidence>
<evidence type="ECO:0000256" key="1">
    <source>
        <dbReference type="ARBA" id="ARBA00005589"/>
    </source>
</evidence>
<keyword evidence="4" id="KW-0699">rRNA-binding</keyword>
<dbReference type="GO" id="GO:0070181">
    <property type="term" value="F:small ribosomal subunit rRNA binding"/>
    <property type="evidence" value="ECO:0007669"/>
    <property type="project" value="TreeGrafter"/>
</dbReference>
<dbReference type="Pfam" id="PF01084">
    <property type="entry name" value="Ribosomal_S18"/>
    <property type="match status" value="1"/>
</dbReference>